<dbReference type="EMBL" id="CAJVQC010055656">
    <property type="protein sequence ID" value="CAG8795611.1"/>
    <property type="molecule type" value="Genomic_DNA"/>
</dbReference>
<protein>
    <submittedName>
        <fullName evidence="1">32519_t:CDS:1</fullName>
    </submittedName>
</protein>
<evidence type="ECO:0000313" key="2">
    <source>
        <dbReference type="Proteomes" id="UP000789920"/>
    </source>
</evidence>
<name>A0ACA9RIY4_9GLOM</name>
<proteinExistence type="predicted"/>
<reference evidence="1" key="1">
    <citation type="submission" date="2021-06" db="EMBL/GenBank/DDBJ databases">
        <authorList>
            <person name="Kallberg Y."/>
            <person name="Tangrot J."/>
            <person name="Rosling A."/>
        </authorList>
    </citation>
    <scope>NUCLEOTIDE SEQUENCE</scope>
    <source>
        <strain evidence="1">MA461A</strain>
    </source>
</reference>
<keyword evidence="2" id="KW-1185">Reference proteome</keyword>
<dbReference type="Proteomes" id="UP000789920">
    <property type="component" value="Unassembled WGS sequence"/>
</dbReference>
<organism evidence="1 2">
    <name type="scientific">Racocetra persica</name>
    <dbReference type="NCBI Taxonomy" id="160502"/>
    <lineage>
        <taxon>Eukaryota</taxon>
        <taxon>Fungi</taxon>
        <taxon>Fungi incertae sedis</taxon>
        <taxon>Mucoromycota</taxon>
        <taxon>Glomeromycotina</taxon>
        <taxon>Glomeromycetes</taxon>
        <taxon>Diversisporales</taxon>
        <taxon>Gigasporaceae</taxon>
        <taxon>Racocetra</taxon>
    </lineage>
</organism>
<feature type="non-terminal residue" evidence="1">
    <location>
        <position position="1"/>
    </location>
</feature>
<gene>
    <name evidence="1" type="ORF">RPERSI_LOCUS19993</name>
</gene>
<comment type="caution">
    <text evidence="1">The sequence shown here is derived from an EMBL/GenBank/DDBJ whole genome shotgun (WGS) entry which is preliminary data.</text>
</comment>
<accession>A0ACA9RIY4</accession>
<evidence type="ECO:0000313" key="1">
    <source>
        <dbReference type="EMBL" id="CAG8795611.1"/>
    </source>
</evidence>
<sequence length="139" mass="16023">DIIFISSKYIVENSEEFVTAAYASIIDSERPEREFDITNNISIASMQTSSNQLSSKTLFTFNNSDIKEDSTFEQKNTLDSDAKNNNKEQQSDHEKENTTISDEYTKSIEDDEEQNNKDQPKKDSKVVELLRNKRKNVVK</sequence>